<sequence>MAKSRFYDSRRKLMPSQDKIIEKARGILSKNHKMTEEYIKDNFDKLILEVEKIGYKVYLEEQEIANVELLKRTLTEKYSRLSIKGIEGLQILIEKNFALLDEFFKSLGQSRMSRAGKTFEDNLKWLFKKLNYPFEERAVINGRPDFLIPSVEEYKKNPMSCIIFTAKRTLRERWRQIVTEGTRGLGFFLATIDDTKSYDEIQEMLKHRIYMVVPEPLKKNVVNYKHAPNIISFRVFFRDHLDPAMKRWGKL</sequence>
<dbReference type="InterPro" id="IPR011335">
    <property type="entry name" value="Restrct_endonuc-II-like"/>
</dbReference>
<evidence type="ECO:0000313" key="2">
    <source>
        <dbReference type="EMBL" id="OGB90599.1"/>
    </source>
</evidence>
<dbReference type="AlphaFoldDB" id="A0A1F4Q434"/>
<dbReference type="Gene3D" id="3.40.91.80">
    <property type="match status" value="1"/>
</dbReference>
<accession>A0A1F4Q434</accession>
<dbReference type="Pfam" id="PF09019">
    <property type="entry name" value="EcoRII-C"/>
    <property type="match status" value="1"/>
</dbReference>
<dbReference type="Proteomes" id="UP000178724">
    <property type="component" value="Unassembled WGS sequence"/>
</dbReference>
<gene>
    <name evidence="2" type="ORF">A2625_03555</name>
</gene>
<dbReference type="InterPro" id="IPR038365">
    <property type="entry name" value="EcoRII_C_sf"/>
</dbReference>
<dbReference type="GO" id="GO:0009307">
    <property type="term" value="P:DNA restriction-modification system"/>
    <property type="evidence" value="ECO:0007669"/>
    <property type="project" value="InterPro"/>
</dbReference>
<feature type="domain" description="Restriction endonuclease type II EcoRII C-terminal" evidence="1">
    <location>
        <begin position="102"/>
        <end position="234"/>
    </location>
</feature>
<evidence type="ECO:0000259" key="1">
    <source>
        <dbReference type="Pfam" id="PF09019"/>
    </source>
</evidence>
<dbReference type="InterPro" id="IPR015109">
    <property type="entry name" value="Restrct_endonuc_II_EcoRII_C"/>
</dbReference>
<name>A0A1F4Q434_UNCSA</name>
<dbReference type="SUPFAM" id="SSF52980">
    <property type="entry name" value="Restriction endonuclease-like"/>
    <property type="match status" value="1"/>
</dbReference>
<organism evidence="2 3">
    <name type="scientific">candidate division WOR-1 bacterium RIFCSPHIGHO2_01_FULL_53_15</name>
    <dbReference type="NCBI Taxonomy" id="1802564"/>
    <lineage>
        <taxon>Bacteria</taxon>
        <taxon>Bacillati</taxon>
        <taxon>Saganbacteria</taxon>
    </lineage>
</organism>
<proteinExistence type="predicted"/>
<reference evidence="2 3" key="1">
    <citation type="journal article" date="2016" name="Nat. Commun.">
        <title>Thousands of microbial genomes shed light on interconnected biogeochemical processes in an aquifer system.</title>
        <authorList>
            <person name="Anantharaman K."/>
            <person name="Brown C.T."/>
            <person name="Hug L.A."/>
            <person name="Sharon I."/>
            <person name="Castelle C.J."/>
            <person name="Probst A.J."/>
            <person name="Thomas B.C."/>
            <person name="Singh A."/>
            <person name="Wilkins M.J."/>
            <person name="Karaoz U."/>
            <person name="Brodie E.L."/>
            <person name="Williams K.H."/>
            <person name="Hubbard S.S."/>
            <person name="Banfield J.F."/>
        </authorList>
    </citation>
    <scope>NUCLEOTIDE SEQUENCE [LARGE SCALE GENOMIC DNA]</scope>
</reference>
<protein>
    <recommendedName>
        <fullName evidence="1">Restriction endonuclease type II EcoRII C-terminal domain-containing protein</fullName>
    </recommendedName>
</protein>
<dbReference type="GO" id="GO:0009036">
    <property type="term" value="F:type II site-specific deoxyribonuclease activity"/>
    <property type="evidence" value="ECO:0007669"/>
    <property type="project" value="InterPro"/>
</dbReference>
<evidence type="ECO:0000313" key="3">
    <source>
        <dbReference type="Proteomes" id="UP000178724"/>
    </source>
</evidence>
<dbReference type="GO" id="GO:0003677">
    <property type="term" value="F:DNA binding"/>
    <property type="evidence" value="ECO:0007669"/>
    <property type="project" value="InterPro"/>
</dbReference>
<comment type="caution">
    <text evidence="2">The sequence shown here is derived from an EMBL/GenBank/DDBJ whole genome shotgun (WGS) entry which is preliminary data.</text>
</comment>
<dbReference type="EMBL" id="METM01000007">
    <property type="protein sequence ID" value="OGB90599.1"/>
    <property type="molecule type" value="Genomic_DNA"/>
</dbReference>